<evidence type="ECO:0000313" key="2">
    <source>
        <dbReference type="Proteomes" id="UP000829685"/>
    </source>
</evidence>
<accession>A0A9P9WGW6</accession>
<dbReference type="EMBL" id="JAFIMR010000026">
    <property type="protein sequence ID" value="KAI1862931.1"/>
    <property type="molecule type" value="Genomic_DNA"/>
</dbReference>
<reference evidence="1" key="1">
    <citation type="submission" date="2021-03" db="EMBL/GenBank/DDBJ databases">
        <title>Revisited historic fungal species revealed as producer of novel bioactive compounds through whole genome sequencing and comparative genomics.</title>
        <authorList>
            <person name="Vignolle G.A."/>
            <person name="Hochenegger N."/>
            <person name="Mach R.L."/>
            <person name="Mach-Aigner A.R."/>
            <person name="Javad Rahimi M."/>
            <person name="Salim K.A."/>
            <person name="Chan C.M."/>
            <person name="Lim L.B.L."/>
            <person name="Cai F."/>
            <person name="Druzhinina I.S."/>
            <person name="U'Ren J.M."/>
            <person name="Derntl C."/>
        </authorList>
    </citation>
    <scope>NUCLEOTIDE SEQUENCE</scope>
    <source>
        <strain evidence="1">TUCIM 5799</strain>
    </source>
</reference>
<keyword evidence="2" id="KW-1185">Reference proteome</keyword>
<organism evidence="1 2">
    <name type="scientific">Neoarthrinium moseri</name>
    <dbReference type="NCBI Taxonomy" id="1658444"/>
    <lineage>
        <taxon>Eukaryota</taxon>
        <taxon>Fungi</taxon>
        <taxon>Dikarya</taxon>
        <taxon>Ascomycota</taxon>
        <taxon>Pezizomycotina</taxon>
        <taxon>Sordariomycetes</taxon>
        <taxon>Xylariomycetidae</taxon>
        <taxon>Amphisphaeriales</taxon>
        <taxon>Apiosporaceae</taxon>
        <taxon>Neoarthrinium</taxon>
    </lineage>
</organism>
<dbReference type="AlphaFoldDB" id="A0A9P9WGW6"/>
<gene>
    <name evidence="1" type="ORF">JX265_008977</name>
</gene>
<dbReference type="Proteomes" id="UP000829685">
    <property type="component" value="Unassembled WGS sequence"/>
</dbReference>
<proteinExistence type="predicted"/>
<sequence>MLAEAHSHISGKIDRQVLKVYYTLLGMGSKLSNRWVRELCSGYEEIIGLAAEEYGRDRVSTTVLEHEFLNFQDMSGVYCKDFVERNEVIIQRLPARHLRVNCPIAIIYKTCNWRISRYFRRQGDLKRAVSYRRECCRHPNDEWDCEQLRILRSLEAQLEQSQKPTRSSTNEKNLVDNHQLSTIPTDLRIPQVTDRLNSVHKHSRVIPPVDAAYRPPDPVAISASTLTQHPLAYIDFNQPLVLEDVELDHLDDSSFHSYIQQDTIWTEQWTNDHRSIGDVVFDEFITMDDEALIDFSQHALE</sequence>
<protein>
    <submittedName>
        <fullName evidence="1">Uncharacterized protein</fullName>
    </submittedName>
</protein>
<comment type="caution">
    <text evidence="1">The sequence shown here is derived from an EMBL/GenBank/DDBJ whole genome shotgun (WGS) entry which is preliminary data.</text>
</comment>
<name>A0A9P9WGW6_9PEZI</name>
<evidence type="ECO:0000313" key="1">
    <source>
        <dbReference type="EMBL" id="KAI1862931.1"/>
    </source>
</evidence>